<evidence type="ECO:0000313" key="1">
    <source>
        <dbReference type="EMBL" id="JAI06085.1"/>
    </source>
</evidence>
<dbReference type="EMBL" id="GBXM01002493">
    <property type="protein sequence ID" value="JAI06085.1"/>
    <property type="molecule type" value="Transcribed_RNA"/>
</dbReference>
<organism evidence="1">
    <name type="scientific">Anguilla anguilla</name>
    <name type="common">European freshwater eel</name>
    <name type="synonym">Muraena anguilla</name>
    <dbReference type="NCBI Taxonomy" id="7936"/>
    <lineage>
        <taxon>Eukaryota</taxon>
        <taxon>Metazoa</taxon>
        <taxon>Chordata</taxon>
        <taxon>Craniata</taxon>
        <taxon>Vertebrata</taxon>
        <taxon>Euteleostomi</taxon>
        <taxon>Actinopterygii</taxon>
        <taxon>Neopterygii</taxon>
        <taxon>Teleostei</taxon>
        <taxon>Anguilliformes</taxon>
        <taxon>Anguillidae</taxon>
        <taxon>Anguilla</taxon>
    </lineage>
</organism>
<name>A0A0E9XTT6_ANGAN</name>
<proteinExistence type="predicted"/>
<reference evidence="1" key="2">
    <citation type="journal article" date="2015" name="Fish Shellfish Immunol.">
        <title>Early steps in the European eel (Anguilla anguilla)-Vibrio vulnificus interaction in the gills: Role of the RtxA13 toxin.</title>
        <authorList>
            <person name="Callol A."/>
            <person name="Pajuelo D."/>
            <person name="Ebbesson L."/>
            <person name="Teles M."/>
            <person name="MacKenzie S."/>
            <person name="Amaro C."/>
        </authorList>
    </citation>
    <scope>NUCLEOTIDE SEQUENCE</scope>
</reference>
<sequence length="65" mass="7755">MFIQRVKNILNTCTNMDMRKHLFVYISIPLPMLKHKSFCNDIPFHIFIQHRIYRFALSSSAISAR</sequence>
<accession>A0A0E9XTT6</accession>
<dbReference type="AlphaFoldDB" id="A0A0E9XTT6"/>
<reference evidence="1" key="1">
    <citation type="submission" date="2014-11" db="EMBL/GenBank/DDBJ databases">
        <authorList>
            <person name="Amaro Gonzalez C."/>
        </authorList>
    </citation>
    <scope>NUCLEOTIDE SEQUENCE</scope>
</reference>
<protein>
    <submittedName>
        <fullName evidence="1">Uncharacterized protein</fullName>
    </submittedName>
</protein>